<dbReference type="EMBL" id="JAXAFJ010000001">
    <property type="protein sequence ID" value="MDX6804656.1"/>
    <property type="molecule type" value="Genomic_DNA"/>
</dbReference>
<gene>
    <name evidence="11" type="ORF">SCD90_01150</name>
</gene>
<dbReference type="EC" id="2.3.2.-" evidence="11"/>
<keyword evidence="8 9" id="KW-0961">Cell wall biogenesis/degradation</keyword>
<dbReference type="CDD" id="cd16913">
    <property type="entry name" value="YkuD_like"/>
    <property type="match status" value="1"/>
</dbReference>
<evidence type="ECO:0000256" key="4">
    <source>
        <dbReference type="ARBA" id="ARBA00022679"/>
    </source>
</evidence>
<feature type="active site" description="Nucleophile" evidence="9">
    <location>
        <position position="201"/>
    </location>
</feature>
<sequence length="248" mass="27503">MPFQTLLRPVFVSGALAVSLVLGGCVTDGTRDVRHTSSLPTYNHHPDMLDMYGPLPNEKFPIPATDISHVHPQFLRQVVDYNGPEQPGTIVVDTQARFLYLVQENRSALRYGIGVGREGLTWDGRATIKRKAMWPRWTPTADMIAREPERNAQWAGGMEGGLGNPLGSRALYLFQGNRDTLYRIHGTTEPNTIGTAVSSGCIRMFAQDIVDLYQRVPTGTEVVVIQGGMQDQGPMASYGQQSQGYYYR</sequence>
<evidence type="ECO:0000256" key="6">
    <source>
        <dbReference type="ARBA" id="ARBA00022960"/>
    </source>
</evidence>
<feature type="domain" description="L,D-TPase catalytic" evidence="10">
    <location>
        <begin position="88"/>
        <end position="225"/>
    </location>
</feature>
<reference evidence="11 12" key="1">
    <citation type="submission" date="2023-11" db="EMBL/GenBank/DDBJ databases">
        <authorList>
            <person name="Bao R."/>
        </authorList>
    </citation>
    <scope>NUCLEOTIDE SEQUENCE [LARGE SCALE GENOMIC DNA]</scope>
    <source>
        <strain evidence="11 12">PJ23</strain>
    </source>
</reference>
<dbReference type="InterPro" id="IPR050979">
    <property type="entry name" value="LD-transpeptidase"/>
</dbReference>
<accession>A0ABU4RJD4</accession>
<protein>
    <submittedName>
        <fullName evidence="11">L,D-transpeptidase</fullName>
        <ecNumber evidence="11">2.3.2.-</ecNumber>
    </submittedName>
</protein>
<keyword evidence="3" id="KW-0328">Glycosyltransferase</keyword>
<keyword evidence="6 9" id="KW-0133">Cell shape</keyword>
<evidence type="ECO:0000256" key="9">
    <source>
        <dbReference type="PROSITE-ProRule" id="PRU01373"/>
    </source>
</evidence>
<evidence type="ECO:0000256" key="5">
    <source>
        <dbReference type="ARBA" id="ARBA00022801"/>
    </source>
</evidence>
<dbReference type="Gene3D" id="2.40.440.10">
    <property type="entry name" value="L,D-transpeptidase catalytic domain-like"/>
    <property type="match status" value="1"/>
</dbReference>
<proteinExistence type="inferred from homology"/>
<evidence type="ECO:0000313" key="12">
    <source>
        <dbReference type="Proteomes" id="UP001274321"/>
    </source>
</evidence>
<keyword evidence="12" id="KW-1185">Reference proteome</keyword>
<dbReference type="InterPro" id="IPR005490">
    <property type="entry name" value="LD_TPept_cat_dom"/>
</dbReference>
<evidence type="ECO:0000256" key="3">
    <source>
        <dbReference type="ARBA" id="ARBA00022676"/>
    </source>
</evidence>
<keyword evidence="5" id="KW-0378">Hydrolase</keyword>
<evidence type="ECO:0000256" key="2">
    <source>
        <dbReference type="ARBA" id="ARBA00005992"/>
    </source>
</evidence>
<name>A0ABU4RJD4_9HYPH</name>
<dbReference type="SUPFAM" id="SSF141523">
    <property type="entry name" value="L,D-transpeptidase catalytic domain-like"/>
    <property type="match status" value="1"/>
</dbReference>
<comment type="similarity">
    <text evidence="2">Belongs to the YkuD family.</text>
</comment>
<keyword evidence="7 9" id="KW-0573">Peptidoglycan synthesis</keyword>
<keyword evidence="11" id="KW-0012">Acyltransferase</keyword>
<comment type="pathway">
    <text evidence="1 9">Cell wall biogenesis; peptidoglycan biosynthesis.</text>
</comment>
<evidence type="ECO:0000256" key="7">
    <source>
        <dbReference type="ARBA" id="ARBA00022984"/>
    </source>
</evidence>
<evidence type="ECO:0000256" key="1">
    <source>
        <dbReference type="ARBA" id="ARBA00004752"/>
    </source>
</evidence>
<dbReference type="InterPro" id="IPR038063">
    <property type="entry name" value="Transpep_catalytic_dom"/>
</dbReference>
<evidence type="ECO:0000313" key="11">
    <source>
        <dbReference type="EMBL" id="MDX6804656.1"/>
    </source>
</evidence>
<comment type="caution">
    <text evidence="11">The sequence shown here is derived from an EMBL/GenBank/DDBJ whole genome shotgun (WGS) entry which is preliminary data.</text>
</comment>
<evidence type="ECO:0000256" key="8">
    <source>
        <dbReference type="ARBA" id="ARBA00023316"/>
    </source>
</evidence>
<dbReference type="PROSITE" id="PS52029">
    <property type="entry name" value="LD_TPASE"/>
    <property type="match status" value="1"/>
</dbReference>
<feature type="active site" description="Proton donor/acceptor" evidence="9">
    <location>
        <position position="185"/>
    </location>
</feature>
<dbReference type="PANTHER" id="PTHR30582:SF24">
    <property type="entry name" value="L,D-TRANSPEPTIDASE ERFK_SRFK-RELATED"/>
    <property type="match status" value="1"/>
</dbReference>
<evidence type="ECO:0000259" key="10">
    <source>
        <dbReference type="PROSITE" id="PS52029"/>
    </source>
</evidence>
<dbReference type="RefSeq" id="WP_319842779.1">
    <property type="nucleotide sequence ID" value="NZ_JAXAFJ010000001.1"/>
</dbReference>
<dbReference type="Pfam" id="PF03734">
    <property type="entry name" value="YkuD"/>
    <property type="match status" value="1"/>
</dbReference>
<keyword evidence="4 11" id="KW-0808">Transferase</keyword>
<organism evidence="11 12">
    <name type="scientific">Terrihabitans rhizophilus</name>
    <dbReference type="NCBI Taxonomy" id="3092662"/>
    <lineage>
        <taxon>Bacteria</taxon>
        <taxon>Pseudomonadati</taxon>
        <taxon>Pseudomonadota</taxon>
        <taxon>Alphaproteobacteria</taxon>
        <taxon>Hyphomicrobiales</taxon>
        <taxon>Terrihabitans</taxon>
    </lineage>
</organism>
<dbReference type="GO" id="GO:0016746">
    <property type="term" value="F:acyltransferase activity"/>
    <property type="evidence" value="ECO:0007669"/>
    <property type="project" value="UniProtKB-KW"/>
</dbReference>
<dbReference type="PANTHER" id="PTHR30582">
    <property type="entry name" value="L,D-TRANSPEPTIDASE"/>
    <property type="match status" value="1"/>
</dbReference>
<dbReference type="Proteomes" id="UP001274321">
    <property type="component" value="Unassembled WGS sequence"/>
</dbReference>